<comment type="function">
    <text evidence="16">Probable transporter of a GTP-driven Fe(2+) uptake system.</text>
</comment>
<evidence type="ECO:0000256" key="6">
    <source>
        <dbReference type="ARBA" id="ARBA00022692"/>
    </source>
</evidence>
<keyword evidence="2 16" id="KW-0813">Transport</keyword>
<keyword evidence="8 16" id="KW-1133">Transmembrane helix</keyword>
<evidence type="ECO:0000256" key="2">
    <source>
        <dbReference type="ARBA" id="ARBA00022448"/>
    </source>
</evidence>
<evidence type="ECO:0000256" key="3">
    <source>
        <dbReference type="ARBA" id="ARBA00022475"/>
    </source>
</evidence>
<dbReference type="NCBIfam" id="TIGR00437">
    <property type="entry name" value="feoB"/>
    <property type="match status" value="1"/>
</dbReference>
<dbReference type="GO" id="GO:0046872">
    <property type="term" value="F:metal ion binding"/>
    <property type="evidence" value="ECO:0007669"/>
    <property type="project" value="UniProtKB-KW"/>
</dbReference>
<dbReference type="InterPro" id="IPR030389">
    <property type="entry name" value="G_FEOB_dom"/>
</dbReference>
<dbReference type="FunFam" id="3.40.50.300:FF:000426">
    <property type="entry name" value="Ferrous iron transport protein B"/>
    <property type="match status" value="1"/>
</dbReference>
<dbReference type="Gene3D" id="3.40.50.300">
    <property type="entry name" value="P-loop containing nucleotide triphosphate hydrolases"/>
    <property type="match status" value="1"/>
</dbReference>
<reference evidence="18" key="1">
    <citation type="submission" date="2022-11" db="EMBL/GenBank/DDBJ databases">
        <title>Candidatus Alkanophaga archaea from heated hydrothermal vent sediment oxidize petroleum alkanes.</title>
        <authorList>
            <person name="Zehnle H."/>
            <person name="Laso-Perez R."/>
            <person name="Lipp J."/>
            <person name="Teske A."/>
            <person name="Wegener G."/>
        </authorList>
    </citation>
    <scope>NUCLEOTIDE SEQUENCE</scope>
    <source>
        <strain evidence="18">MCA70</strain>
    </source>
</reference>
<dbReference type="CDD" id="cd01879">
    <property type="entry name" value="FeoB"/>
    <property type="match status" value="1"/>
</dbReference>
<dbReference type="Pfam" id="PF17910">
    <property type="entry name" value="FeoB_Cyto"/>
    <property type="match status" value="1"/>
</dbReference>
<feature type="transmembrane region" description="Helical" evidence="16">
    <location>
        <begin position="428"/>
        <end position="454"/>
    </location>
</feature>
<evidence type="ECO:0000259" key="17">
    <source>
        <dbReference type="PROSITE" id="PS51711"/>
    </source>
</evidence>
<keyword evidence="7 14" id="KW-0547">Nucleotide-binding</keyword>
<dbReference type="PROSITE" id="PS51711">
    <property type="entry name" value="G_FEOB"/>
    <property type="match status" value="1"/>
</dbReference>
<evidence type="ECO:0000256" key="10">
    <source>
        <dbReference type="ARBA" id="ARBA00023065"/>
    </source>
</evidence>
<dbReference type="InterPro" id="IPR011642">
    <property type="entry name" value="Gate_dom"/>
</dbReference>
<feature type="binding site" evidence="14">
    <location>
        <begin position="56"/>
        <end position="59"/>
    </location>
    <ligand>
        <name>GTP</name>
        <dbReference type="ChEBI" id="CHEBI:37565"/>
        <label>3</label>
    </ligand>
</feature>
<dbReference type="PANTHER" id="PTHR43185:SF1">
    <property type="entry name" value="FE(2+) TRANSPORTER FEOB"/>
    <property type="match status" value="1"/>
</dbReference>
<gene>
    <name evidence="18" type="ORF">OD816_000447</name>
</gene>
<evidence type="ECO:0000256" key="7">
    <source>
        <dbReference type="ARBA" id="ARBA00022741"/>
    </source>
</evidence>
<dbReference type="Proteomes" id="UP001144110">
    <property type="component" value="Unassembled WGS sequence"/>
</dbReference>
<dbReference type="InterPro" id="IPR011640">
    <property type="entry name" value="Fe2_transport_prot_B_C"/>
</dbReference>
<evidence type="ECO:0000256" key="5">
    <source>
        <dbReference type="ARBA" id="ARBA00022519"/>
    </source>
</evidence>
<evidence type="ECO:0000256" key="16">
    <source>
        <dbReference type="RuleBase" id="RU362098"/>
    </source>
</evidence>
<comment type="caution">
    <text evidence="16">Lacks conserved residue(s) required for the propagation of feature annotation.</text>
</comment>
<feature type="transmembrane region" description="Helical" evidence="16">
    <location>
        <begin position="288"/>
        <end position="306"/>
    </location>
</feature>
<feature type="binding site" evidence="14">
    <location>
        <begin position="10"/>
        <end position="17"/>
    </location>
    <ligand>
        <name>GTP</name>
        <dbReference type="ChEBI" id="CHEBI:37565"/>
        <label>1</label>
    </ligand>
</feature>
<dbReference type="Pfam" id="PF07664">
    <property type="entry name" value="FeoB_C"/>
    <property type="match status" value="1"/>
</dbReference>
<feature type="transmembrane region" description="Helical" evidence="16">
    <location>
        <begin position="460"/>
        <end position="479"/>
    </location>
</feature>
<evidence type="ECO:0000256" key="11">
    <source>
        <dbReference type="ARBA" id="ARBA00023134"/>
    </source>
</evidence>
<comment type="subcellular location">
    <subcellularLocation>
        <location evidence="1 16">Cell inner membrane</location>
        <topology evidence="1 16">Multi-pass membrane protein</topology>
    </subcellularLocation>
</comment>
<feature type="binding site" evidence="15">
    <location>
        <position position="25"/>
    </location>
    <ligand>
        <name>Mg(2+)</name>
        <dbReference type="ChEBI" id="CHEBI:18420"/>
        <label>2</label>
    </ligand>
</feature>
<keyword evidence="6 16" id="KW-0812">Transmembrane</keyword>
<dbReference type="PANTHER" id="PTHR43185">
    <property type="entry name" value="FERROUS IRON TRANSPORT PROTEIN B"/>
    <property type="match status" value="1"/>
</dbReference>
<keyword evidence="4 16" id="KW-0410">Iron transport</keyword>
<feature type="binding site" evidence="15">
    <location>
        <position position="21"/>
    </location>
    <ligand>
        <name>Mg(2+)</name>
        <dbReference type="ChEBI" id="CHEBI:18420"/>
        <label>2</label>
    </ligand>
</feature>
<feature type="transmembrane region" description="Helical" evidence="16">
    <location>
        <begin position="349"/>
        <end position="373"/>
    </location>
</feature>
<feature type="transmembrane region" description="Helical" evidence="16">
    <location>
        <begin position="686"/>
        <end position="706"/>
    </location>
</feature>
<evidence type="ECO:0000256" key="12">
    <source>
        <dbReference type="ARBA" id="ARBA00023136"/>
    </source>
</evidence>
<dbReference type="SUPFAM" id="SSF52540">
    <property type="entry name" value="P-loop containing nucleoside triphosphate hydrolases"/>
    <property type="match status" value="1"/>
</dbReference>
<dbReference type="NCBIfam" id="TIGR00231">
    <property type="entry name" value="small_GTP"/>
    <property type="match status" value="1"/>
</dbReference>
<dbReference type="InterPro" id="IPR027417">
    <property type="entry name" value="P-loop_NTPase"/>
</dbReference>
<keyword evidence="15" id="KW-0479">Metal-binding</keyword>
<protein>
    <recommendedName>
        <fullName evidence="13 16">Ferrous iron transport protein B</fullName>
    </recommendedName>
</protein>
<dbReference type="PRINTS" id="PR00326">
    <property type="entry name" value="GTP1OBG"/>
</dbReference>
<dbReference type="Gene3D" id="1.10.287.1770">
    <property type="match status" value="1"/>
</dbReference>
<feature type="domain" description="FeoB-type G" evidence="17">
    <location>
        <begin position="3"/>
        <end position="165"/>
    </location>
</feature>
<dbReference type="Pfam" id="PF07670">
    <property type="entry name" value="Gate"/>
    <property type="match status" value="2"/>
</dbReference>
<dbReference type="GO" id="GO:0005886">
    <property type="term" value="C:plasma membrane"/>
    <property type="evidence" value="ECO:0007669"/>
    <property type="project" value="UniProtKB-SubCell"/>
</dbReference>
<dbReference type="InterPro" id="IPR050860">
    <property type="entry name" value="FeoB_GTPase"/>
</dbReference>
<keyword evidence="3" id="KW-1003">Cell membrane</keyword>
<evidence type="ECO:0000256" key="15">
    <source>
        <dbReference type="PIRSR" id="PIRSR603373-2"/>
    </source>
</evidence>
<evidence type="ECO:0000313" key="19">
    <source>
        <dbReference type="Proteomes" id="UP001144110"/>
    </source>
</evidence>
<evidence type="ECO:0000256" key="1">
    <source>
        <dbReference type="ARBA" id="ARBA00004429"/>
    </source>
</evidence>
<proteinExistence type="inferred from homology"/>
<organism evidence="18 19">
    <name type="scientific">Candidatus Thermodesulfobacterium syntrophicum</name>
    <dbReference type="NCBI Taxonomy" id="3060442"/>
    <lineage>
        <taxon>Bacteria</taxon>
        <taxon>Pseudomonadati</taxon>
        <taxon>Thermodesulfobacteriota</taxon>
        <taxon>Thermodesulfobacteria</taxon>
        <taxon>Thermodesulfobacteriales</taxon>
        <taxon>Thermodesulfobacteriaceae</taxon>
        <taxon>Thermodesulfobacterium</taxon>
    </lineage>
</organism>
<evidence type="ECO:0000256" key="14">
    <source>
        <dbReference type="PIRSR" id="PIRSR603373-1"/>
    </source>
</evidence>
<keyword evidence="10" id="KW-0406">Ion transport</keyword>
<dbReference type="EMBL" id="JAPHEG010000002">
    <property type="protein sequence ID" value="MDF2953202.1"/>
    <property type="molecule type" value="Genomic_DNA"/>
</dbReference>
<keyword evidence="12 16" id="KW-0472">Membrane</keyword>
<feature type="binding site" evidence="15">
    <location>
        <position position="22"/>
    </location>
    <ligand>
        <name>Mg(2+)</name>
        <dbReference type="ChEBI" id="CHEBI:18420"/>
        <label>1</label>
    </ligand>
</feature>
<dbReference type="AlphaFoldDB" id="A0AAE3TEN4"/>
<evidence type="ECO:0000256" key="4">
    <source>
        <dbReference type="ARBA" id="ARBA00022496"/>
    </source>
</evidence>
<dbReference type="Pfam" id="PF02421">
    <property type="entry name" value="FeoB_N"/>
    <property type="match status" value="1"/>
</dbReference>
<sequence length="715" mass="79805">MKKITVAVIGNPNTGKSTLINAIAGTRLQVGNWPGVTVEKKTALLQVEDLTINLVDLPGIYSLSPYTQEEIIARDFLIKEKPDLIIDVVDATNLERNLYLLLQLLELGIPVIMALNIFDEAKKKGYEIDINALENALGIKVVPTIATRGKGIKELLLAVKEVAENKNAYIPRALNYGKEIEEALKNLKIRLEKDYPQVLQRYPSRWLCLSLLEGDEAVLKETGLTHIKNLLEEIRRPLINTFNDDIDVILADARYGIAHGINKEVVRKKEKLEPDFTERVDKIVLNRFLGLPLFLVIMWIVFKIAFDFSGPFCDWVDGVISGEISKWASISLDALHSPEWLKSLIIDGIIGGVGAVLVFVPLIGIFMFMVTFLEGSGYLARAAFVMDRIMHSFGLHGRSFIPLVIGFGCNVPSIYATRVLETERDRKLTALLCPCMSCGARLPVYVLFAGAFFAKYGATVIWSLYILGIITAVVLGIILNKTFYKGMKPVFIMELPPYRMPTFKYLMIYTWEKLKHFLIKAGTFILAFSILVWVLLNIPYGAPKDQTALARIGKVISPVFAPLGFGNWEASSALLTGVVAKEIVVSTMAQIYGIQEEEETQEKTTFGDDIKNILVSFGEAVKDGFSNLFTLKSGVFEAEKENGLKNKLQNAFTPLSAYAFMVFVLLYWPCMVFAFTLKAEFGSWRFLGQALLTYTIVPWLAAFIVYQGGRLLGLG</sequence>
<evidence type="ECO:0000313" key="18">
    <source>
        <dbReference type="EMBL" id="MDF2953202.1"/>
    </source>
</evidence>
<comment type="caution">
    <text evidence="18">The sequence shown here is derived from an EMBL/GenBank/DDBJ whole genome shotgun (WGS) entry which is preliminary data.</text>
</comment>
<feature type="transmembrane region" description="Helical" evidence="16">
    <location>
        <begin position="517"/>
        <end position="536"/>
    </location>
</feature>
<dbReference type="InterPro" id="IPR041069">
    <property type="entry name" value="FeoB_Cyto"/>
</dbReference>
<keyword evidence="11 14" id="KW-0342">GTP-binding</keyword>
<keyword evidence="9 16" id="KW-0408">Iron</keyword>
<comment type="similarity">
    <text evidence="16">Belongs to the TRAFAC class TrmE-Era-EngA-EngB-Septin-like GTPase superfamily. FeoB GTPase (TC 9.A.8) family.</text>
</comment>
<keyword evidence="5" id="KW-0997">Cell inner membrane</keyword>
<dbReference type="InterPro" id="IPR006073">
    <property type="entry name" value="GTP-bd"/>
</dbReference>
<evidence type="ECO:0000256" key="9">
    <source>
        <dbReference type="ARBA" id="ARBA00023004"/>
    </source>
</evidence>
<feature type="binding site" evidence="14">
    <location>
        <begin position="116"/>
        <end position="119"/>
    </location>
    <ligand>
        <name>GTP</name>
        <dbReference type="ChEBI" id="CHEBI:37565"/>
        <label>4</label>
    </ligand>
</feature>
<accession>A0AAE3TEN4</accession>
<dbReference type="InterPro" id="IPR005225">
    <property type="entry name" value="Small_GTP-bd"/>
</dbReference>
<name>A0AAE3TEN4_9BACT</name>
<evidence type="ECO:0000256" key="13">
    <source>
        <dbReference type="NCBIfam" id="TIGR00437"/>
    </source>
</evidence>
<evidence type="ECO:0000256" key="8">
    <source>
        <dbReference type="ARBA" id="ARBA00022989"/>
    </source>
</evidence>
<dbReference type="InterPro" id="IPR003373">
    <property type="entry name" value="Fe2_transport_prot-B"/>
</dbReference>
<dbReference type="GO" id="GO:0015093">
    <property type="term" value="F:ferrous iron transmembrane transporter activity"/>
    <property type="evidence" value="ECO:0007669"/>
    <property type="project" value="UniProtKB-UniRule"/>
</dbReference>
<dbReference type="GO" id="GO:0005525">
    <property type="term" value="F:GTP binding"/>
    <property type="evidence" value="ECO:0007669"/>
    <property type="project" value="UniProtKB-KW"/>
</dbReference>
<feature type="transmembrane region" description="Helical" evidence="16">
    <location>
        <begin position="655"/>
        <end position="674"/>
    </location>
</feature>
<feature type="binding site" evidence="14">
    <location>
        <begin position="35"/>
        <end position="39"/>
    </location>
    <ligand>
        <name>GTP</name>
        <dbReference type="ChEBI" id="CHEBI:37565"/>
        <label>2</label>
    </ligand>
</feature>
<keyword evidence="15" id="KW-0460">Magnesium</keyword>